<dbReference type="AlphaFoldDB" id="A0A1R0XXM8"/>
<dbReference type="Proteomes" id="UP000187439">
    <property type="component" value="Unassembled WGS sequence"/>
</dbReference>
<dbReference type="SUPFAM" id="SSF47789">
    <property type="entry name" value="C-terminal domain of RNA polymerase alpha subunit"/>
    <property type="match status" value="1"/>
</dbReference>
<protein>
    <submittedName>
        <fullName evidence="1">DNA-binding protein</fullName>
    </submittedName>
</protein>
<dbReference type="Gene3D" id="1.10.150.20">
    <property type="entry name" value="5' to 3' exonuclease, C-terminal subdomain"/>
    <property type="match status" value="1"/>
</dbReference>
<evidence type="ECO:0000313" key="2">
    <source>
        <dbReference type="Proteomes" id="UP000187439"/>
    </source>
</evidence>
<name>A0A1R0XXM8_9BACL</name>
<keyword evidence="1" id="KW-0238">DNA-binding</keyword>
<gene>
    <name evidence="1" type="ORF">BSK52_15580</name>
</gene>
<reference evidence="1 2" key="1">
    <citation type="submission" date="2016-10" db="EMBL/GenBank/DDBJ databases">
        <title>Paenibacillus species isolates.</title>
        <authorList>
            <person name="Beno S.M."/>
        </authorList>
    </citation>
    <scope>NUCLEOTIDE SEQUENCE [LARGE SCALE GENOMIC DNA]</scope>
    <source>
        <strain evidence="1 2">FSL H7-0710</strain>
    </source>
</reference>
<evidence type="ECO:0000313" key="1">
    <source>
        <dbReference type="EMBL" id="OMD39848.1"/>
    </source>
</evidence>
<sequence length="73" mass="7921">MHMSMFNGTESDLPSGLSKPALRALHGAGYTQIHQISKLTESELLQLHGMGPKALNQLRRALTEKGLSFASES</sequence>
<dbReference type="EMBL" id="MPTC01000012">
    <property type="protein sequence ID" value="OMD39848.1"/>
    <property type="molecule type" value="Genomic_DNA"/>
</dbReference>
<dbReference type="GO" id="GO:0003677">
    <property type="term" value="F:DNA binding"/>
    <property type="evidence" value="ECO:0007669"/>
    <property type="project" value="UniProtKB-KW"/>
</dbReference>
<comment type="caution">
    <text evidence="1">The sequence shown here is derived from an EMBL/GenBank/DDBJ whole genome shotgun (WGS) entry which is preliminary data.</text>
</comment>
<organism evidence="1 2">
    <name type="scientific">Paenibacillus odorifer</name>
    <dbReference type="NCBI Taxonomy" id="189426"/>
    <lineage>
        <taxon>Bacteria</taxon>
        <taxon>Bacillati</taxon>
        <taxon>Bacillota</taxon>
        <taxon>Bacilli</taxon>
        <taxon>Bacillales</taxon>
        <taxon>Paenibacillaceae</taxon>
        <taxon>Paenibacillus</taxon>
    </lineage>
</organism>
<accession>A0A1R0XXM8</accession>
<proteinExistence type="predicted"/>